<dbReference type="InterPro" id="IPR001296">
    <property type="entry name" value="Glyco_trans_1"/>
</dbReference>
<dbReference type="EMBL" id="JABEQG010000006">
    <property type="protein sequence ID" value="MBB2155766.1"/>
    <property type="molecule type" value="Genomic_DNA"/>
</dbReference>
<dbReference type="InterPro" id="IPR050194">
    <property type="entry name" value="Glycosyltransferase_grp1"/>
</dbReference>
<protein>
    <submittedName>
        <fullName evidence="3">Glycosyltransferase</fullName>
    </submittedName>
</protein>
<keyword evidence="3" id="KW-0808">Transferase</keyword>
<dbReference type="Gene3D" id="3.40.50.2000">
    <property type="entry name" value="Glycogen Phosphorylase B"/>
    <property type="match status" value="2"/>
</dbReference>
<dbReference type="Pfam" id="PF00534">
    <property type="entry name" value="Glycos_transf_1"/>
    <property type="match status" value="1"/>
</dbReference>
<reference evidence="3 4" key="1">
    <citation type="submission" date="2020-04" db="EMBL/GenBank/DDBJ databases">
        <title>Description of novel Gluconacetobacter.</title>
        <authorList>
            <person name="Sombolestani A."/>
        </authorList>
    </citation>
    <scope>NUCLEOTIDE SEQUENCE [LARGE SCALE GENOMIC DNA]</scope>
    <source>
        <strain evidence="3 4">LMG 7603</strain>
    </source>
</reference>
<gene>
    <name evidence="3" type="ORF">HLH33_05490</name>
</gene>
<dbReference type="PANTHER" id="PTHR45947:SF14">
    <property type="entry name" value="SLL1723 PROTEIN"/>
    <property type="match status" value="1"/>
</dbReference>
<feature type="domain" description="Glycosyltransferase subfamily 4-like N-terminal" evidence="2">
    <location>
        <begin position="83"/>
        <end position="197"/>
    </location>
</feature>
<sequence>MLQRTDSMTDRPTVGIYRTEILPLSETFVRDQSLALRRWNPVMIGERLVDRLPLEGLAAEAAYRGPATLPQRARSVVARTLDRAPPGLTRIARQVRPALIHAHFGFDGVEAWHLARRLSVPLLVTLHGSDITTHMAWFSAGRSGRRWKSYPSRLQKLARRPEVSFVAVSGHIRDAAIAVGLPAGRVHVRHIGIDPDRFVPRALTPGARAPTILFLGRLVEKKGCRFLIEAFRRVRDRMPQARLVIAGDGPERAALQDMAAPLDTVTFTGAVSRDRVQDLLNQARIFCLPSVTAVSGDAEGLPLVLLEAQASGVPVVTSARGGVTEGIEDGETGFAFAERDIDALTDRLLALLADDGLADRMGAAGRRFVQRKHDIRLCTAALEDLYDELARIDA</sequence>
<evidence type="ECO:0000259" key="2">
    <source>
        <dbReference type="Pfam" id="PF13439"/>
    </source>
</evidence>
<dbReference type="InterPro" id="IPR028098">
    <property type="entry name" value="Glyco_trans_4-like_N"/>
</dbReference>
<dbReference type="RefSeq" id="WP_183115564.1">
    <property type="nucleotide sequence ID" value="NZ_JABEQG010000006.1"/>
</dbReference>
<accession>A0A7W4FDH3</accession>
<evidence type="ECO:0000259" key="1">
    <source>
        <dbReference type="Pfam" id="PF00534"/>
    </source>
</evidence>
<dbReference type="AlphaFoldDB" id="A0A7W4FDH3"/>
<dbReference type="SUPFAM" id="SSF53756">
    <property type="entry name" value="UDP-Glycosyltransferase/glycogen phosphorylase"/>
    <property type="match status" value="1"/>
</dbReference>
<dbReference type="PANTHER" id="PTHR45947">
    <property type="entry name" value="SULFOQUINOVOSYL TRANSFERASE SQD2"/>
    <property type="match status" value="1"/>
</dbReference>
<proteinExistence type="predicted"/>
<dbReference type="Pfam" id="PF13439">
    <property type="entry name" value="Glyco_transf_4"/>
    <property type="match status" value="1"/>
</dbReference>
<name>A0A7W4FDH3_GLUDI</name>
<evidence type="ECO:0000313" key="3">
    <source>
        <dbReference type="EMBL" id="MBB2155766.1"/>
    </source>
</evidence>
<dbReference type="GO" id="GO:0016757">
    <property type="term" value="F:glycosyltransferase activity"/>
    <property type="evidence" value="ECO:0007669"/>
    <property type="project" value="InterPro"/>
</dbReference>
<dbReference type="Proteomes" id="UP000550787">
    <property type="component" value="Unassembled WGS sequence"/>
</dbReference>
<organism evidence="3 4">
    <name type="scientific">Gluconacetobacter diazotrophicus</name>
    <name type="common">Acetobacter diazotrophicus</name>
    <dbReference type="NCBI Taxonomy" id="33996"/>
    <lineage>
        <taxon>Bacteria</taxon>
        <taxon>Pseudomonadati</taxon>
        <taxon>Pseudomonadota</taxon>
        <taxon>Alphaproteobacteria</taxon>
        <taxon>Acetobacterales</taxon>
        <taxon>Acetobacteraceae</taxon>
        <taxon>Gluconacetobacter</taxon>
    </lineage>
</organism>
<evidence type="ECO:0000313" key="4">
    <source>
        <dbReference type="Proteomes" id="UP000550787"/>
    </source>
</evidence>
<dbReference type="CDD" id="cd05844">
    <property type="entry name" value="GT4-like"/>
    <property type="match status" value="1"/>
</dbReference>
<comment type="caution">
    <text evidence="3">The sequence shown here is derived from an EMBL/GenBank/DDBJ whole genome shotgun (WGS) entry which is preliminary data.</text>
</comment>
<feature type="domain" description="Glycosyl transferase family 1" evidence="1">
    <location>
        <begin position="209"/>
        <end position="367"/>
    </location>
</feature>